<dbReference type="AlphaFoldDB" id="A0A378JPJ5"/>
<accession>A0A378JPJ5</accession>
<proteinExistence type="predicted"/>
<protein>
    <submittedName>
        <fullName evidence="1">Phage repressor</fullName>
    </submittedName>
</protein>
<dbReference type="EMBL" id="UGOD01000001">
    <property type="protein sequence ID" value="STX52641.1"/>
    <property type="molecule type" value="Genomic_DNA"/>
</dbReference>
<sequence>MEKWSPKSKFLRFVYQQVVVRFADEFLTLNDDWPNIKVVEYMEIAIVGKVIQKICTY</sequence>
<organism evidence="1 2">
    <name type="scientific">Legionella busanensis</name>
    <dbReference type="NCBI Taxonomy" id="190655"/>
    <lineage>
        <taxon>Bacteria</taxon>
        <taxon>Pseudomonadati</taxon>
        <taxon>Pseudomonadota</taxon>
        <taxon>Gammaproteobacteria</taxon>
        <taxon>Legionellales</taxon>
        <taxon>Legionellaceae</taxon>
        <taxon>Legionella</taxon>
    </lineage>
</organism>
<evidence type="ECO:0000313" key="1">
    <source>
        <dbReference type="EMBL" id="STX52641.1"/>
    </source>
</evidence>
<dbReference type="Proteomes" id="UP000254794">
    <property type="component" value="Unassembled WGS sequence"/>
</dbReference>
<name>A0A378JPJ5_9GAMM</name>
<keyword evidence="2" id="KW-1185">Reference proteome</keyword>
<reference evidence="1 2" key="1">
    <citation type="submission" date="2018-06" db="EMBL/GenBank/DDBJ databases">
        <authorList>
            <consortium name="Pathogen Informatics"/>
            <person name="Doyle S."/>
        </authorList>
    </citation>
    <scope>NUCLEOTIDE SEQUENCE [LARGE SCALE GENOMIC DNA]</scope>
    <source>
        <strain evidence="1 2">NCTC13316</strain>
    </source>
</reference>
<evidence type="ECO:0000313" key="2">
    <source>
        <dbReference type="Proteomes" id="UP000254794"/>
    </source>
</evidence>
<dbReference type="RefSeq" id="WP_160116218.1">
    <property type="nucleotide sequence ID" value="NZ_CAAAHP010000003.1"/>
</dbReference>
<gene>
    <name evidence="1" type="ORF">NCTC13316_02762</name>
</gene>